<keyword evidence="6 8" id="KW-0472">Membrane</keyword>
<dbReference type="Pfam" id="PF00114">
    <property type="entry name" value="Pilin"/>
    <property type="match status" value="1"/>
</dbReference>
<dbReference type="Proteomes" id="UP000475582">
    <property type="component" value="Unassembled WGS sequence"/>
</dbReference>
<dbReference type="GO" id="GO:0015627">
    <property type="term" value="C:type II protein secretion system complex"/>
    <property type="evidence" value="ECO:0007669"/>
    <property type="project" value="InterPro"/>
</dbReference>
<dbReference type="EMBL" id="WNKY01000005">
    <property type="protein sequence ID" value="MTV37455.1"/>
    <property type="molecule type" value="Genomic_DNA"/>
</dbReference>
<dbReference type="GO" id="GO:0015628">
    <property type="term" value="P:protein secretion by the type II secretion system"/>
    <property type="evidence" value="ECO:0007669"/>
    <property type="project" value="InterPro"/>
</dbReference>
<evidence type="ECO:0000256" key="2">
    <source>
        <dbReference type="ARBA" id="ARBA00005233"/>
    </source>
</evidence>
<dbReference type="GO" id="GO:0043107">
    <property type="term" value="P:type IV pilus-dependent motility"/>
    <property type="evidence" value="ECO:0007669"/>
    <property type="project" value="TreeGrafter"/>
</dbReference>
<evidence type="ECO:0000313" key="10">
    <source>
        <dbReference type="Proteomes" id="UP000475582"/>
    </source>
</evidence>
<dbReference type="OrthoDB" id="8607132at2"/>
<evidence type="ECO:0000256" key="4">
    <source>
        <dbReference type="ARBA" id="ARBA00022692"/>
    </source>
</evidence>
<evidence type="ECO:0000256" key="3">
    <source>
        <dbReference type="ARBA" id="ARBA00022481"/>
    </source>
</evidence>
<accession>A0A6L6PGN8</accession>
<dbReference type="AlphaFoldDB" id="A0A6L6PGN8"/>
<name>A0A6L6PGN8_9BURK</name>
<dbReference type="InterPro" id="IPR002416">
    <property type="entry name" value="T2SS_protein-GspH"/>
</dbReference>
<dbReference type="PROSITE" id="PS00409">
    <property type="entry name" value="PROKAR_NTER_METHYL"/>
    <property type="match status" value="1"/>
</dbReference>
<keyword evidence="7" id="KW-0281">Fimbrium</keyword>
<evidence type="ECO:0000256" key="8">
    <source>
        <dbReference type="SAM" id="Phobius"/>
    </source>
</evidence>
<dbReference type="GO" id="GO:0007155">
    <property type="term" value="P:cell adhesion"/>
    <property type="evidence" value="ECO:0007669"/>
    <property type="project" value="InterPro"/>
</dbReference>
<dbReference type="InterPro" id="IPR012902">
    <property type="entry name" value="N_methyl_site"/>
</dbReference>
<evidence type="ECO:0000256" key="7">
    <source>
        <dbReference type="RuleBase" id="RU000389"/>
    </source>
</evidence>
<keyword evidence="10" id="KW-1185">Reference proteome</keyword>
<evidence type="ECO:0000256" key="5">
    <source>
        <dbReference type="ARBA" id="ARBA00022989"/>
    </source>
</evidence>
<dbReference type="Pfam" id="PF07963">
    <property type="entry name" value="N_methyl"/>
    <property type="match status" value="1"/>
</dbReference>
<evidence type="ECO:0000256" key="1">
    <source>
        <dbReference type="ARBA" id="ARBA00004167"/>
    </source>
</evidence>
<comment type="caution">
    <text evidence="9">The sequence shown here is derived from an EMBL/GenBank/DDBJ whole genome shotgun (WGS) entry which is preliminary data.</text>
</comment>
<keyword evidence="3" id="KW-0488">Methylation</keyword>
<proteinExistence type="inferred from homology"/>
<gene>
    <name evidence="9" type="ORF">GM676_07645</name>
</gene>
<dbReference type="NCBIfam" id="TIGR02532">
    <property type="entry name" value="IV_pilin_GFxxxE"/>
    <property type="match status" value="1"/>
</dbReference>
<comment type="similarity">
    <text evidence="2 7">Belongs to the N-Me-Phe pilin family.</text>
</comment>
<organism evidence="9 10">
    <name type="scientific">Duganella radicis</name>
    <dbReference type="NCBI Taxonomy" id="551988"/>
    <lineage>
        <taxon>Bacteria</taxon>
        <taxon>Pseudomonadati</taxon>
        <taxon>Pseudomonadota</taxon>
        <taxon>Betaproteobacteria</taxon>
        <taxon>Burkholderiales</taxon>
        <taxon>Oxalobacteraceae</taxon>
        <taxon>Telluria group</taxon>
        <taxon>Duganella</taxon>
    </lineage>
</organism>
<dbReference type="Gene3D" id="3.30.700.10">
    <property type="entry name" value="Glycoprotein, Type 4 Pilin"/>
    <property type="match status" value="1"/>
</dbReference>
<dbReference type="GO" id="GO:0044096">
    <property type="term" value="C:type IV pilus"/>
    <property type="evidence" value="ECO:0007669"/>
    <property type="project" value="TreeGrafter"/>
</dbReference>
<dbReference type="GO" id="GO:0016020">
    <property type="term" value="C:membrane"/>
    <property type="evidence" value="ECO:0007669"/>
    <property type="project" value="UniProtKB-SubCell"/>
</dbReference>
<protein>
    <submittedName>
        <fullName evidence="9">Prepilin-type N-terminal cleavage/methylation domain-containing protein</fullName>
    </submittedName>
</protein>
<reference evidence="9 10" key="1">
    <citation type="submission" date="2019-11" db="EMBL/GenBank/DDBJ databases">
        <title>Type strains purchased from KCTC, JCM and DSMZ.</title>
        <authorList>
            <person name="Lu H."/>
        </authorList>
    </citation>
    <scope>NUCLEOTIDE SEQUENCE [LARGE SCALE GENOMIC DNA]</scope>
    <source>
        <strain evidence="9 10">KCTC 22382</strain>
    </source>
</reference>
<keyword evidence="4 8" id="KW-0812">Transmembrane</keyword>
<feature type="transmembrane region" description="Helical" evidence="8">
    <location>
        <begin position="12"/>
        <end position="38"/>
    </location>
</feature>
<dbReference type="InterPro" id="IPR045584">
    <property type="entry name" value="Pilin-like"/>
</dbReference>
<keyword evidence="5 8" id="KW-1133">Transmembrane helix</keyword>
<sequence>MKSMQMMKKQAQAGFTLIELMIVVAIIGILAAVAIPAYSDYTVKAKVANAQGAVDSLKTAVALCAQEAGGTLTDCNMGSNGIPAAFTPTKEVQSANVAAGVITMTFAATGVGTGVDGIVVTLTPTVAAGATNVRWTVNADAVTNAAAKAALIKNN</sequence>
<dbReference type="PANTHER" id="PTHR30093:SF34">
    <property type="entry name" value="PREPILIN PEPTIDASE-DEPENDENT PROTEIN D"/>
    <property type="match status" value="1"/>
</dbReference>
<dbReference type="RefSeq" id="WP_155462911.1">
    <property type="nucleotide sequence ID" value="NZ_WNKY01000005.1"/>
</dbReference>
<dbReference type="SUPFAM" id="SSF54523">
    <property type="entry name" value="Pili subunits"/>
    <property type="match status" value="1"/>
</dbReference>
<evidence type="ECO:0000256" key="6">
    <source>
        <dbReference type="ARBA" id="ARBA00023136"/>
    </source>
</evidence>
<dbReference type="PANTHER" id="PTHR30093">
    <property type="entry name" value="GENERAL SECRETION PATHWAY PROTEIN G"/>
    <property type="match status" value="1"/>
</dbReference>
<dbReference type="InterPro" id="IPR001082">
    <property type="entry name" value="Pilin"/>
</dbReference>
<dbReference type="PRINTS" id="PR00885">
    <property type="entry name" value="BCTERIALGSPH"/>
</dbReference>
<evidence type="ECO:0000313" key="9">
    <source>
        <dbReference type="EMBL" id="MTV37455.1"/>
    </source>
</evidence>
<comment type="subcellular location">
    <subcellularLocation>
        <location evidence="1">Membrane</location>
        <topology evidence="1">Single-pass membrane protein</topology>
    </subcellularLocation>
</comment>